<keyword evidence="6" id="KW-0131">Cell cycle</keyword>
<dbReference type="EMBL" id="KQ947429">
    <property type="protein sequence ID" value="KUJ10255.1"/>
    <property type="molecule type" value="Genomic_DNA"/>
</dbReference>
<dbReference type="GO" id="GO:0051301">
    <property type="term" value="P:cell division"/>
    <property type="evidence" value="ECO:0007669"/>
    <property type="project" value="UniProtKB-KW"/>
</dbReference>
<feature type="domain" description="TOG" evidence="9">
    <location>
        <begin position="4"/>
        <end position="233"/>
    </location>
</feature>
<dbReference type="InParanoid" id="A0A132BCV5"/>
<dbReference type="SMART" id="SM01349">
    <property type="entry name" value="TOG"/>
    <property type="match status" value="2"/>
</dbReference>
<dbReference type="STRING" id="149040.A0A132BCV5"/>
<organism evidence="10 11">
    <name type="scientific">Mollisia scopiformis</name>
    <name type="common">Conifer needle endophyte fungus</name>
    <name type="synonym">Phialocephala scopiformis</name>
    <dbReference type="NCBI Taxonomy" id="149040"/>
    <lineage>
        <taxon>Eukaryota</taxon>
        <taxon>Fungi</taxon>
        <taxon>Dikarya</taxon>
        <taxon>Ascomycota</taxon>
        <taxon>Pezizomycotina</taxon>
        <taxon>Leotiomycetes</taxon>
        <taxon>Helotiales</taxon>
        <taxon>Mollisiaceae</taxon>
        <taxon>Mollisia</taxon>
    </lineage>
</organism>
<protein>
    <submittedName>
        <fullName evidence="10">ARM repeat-containing protein</fullName>
    </submittedName>
</protein>
<comment type="subunit">
    <text evidence="3">Interacts with microtubules.</text>
</comment>
<dbReference type="Gene3D" id="1.25.10.10">
    <property type="entry name" value="Leucine-rich Repeat Variant"/>
    <property type="match status" value="3"/>
</dbReference>
<dbReference type="GO" id="GO:0005815">
    <property type="term" value="C:microtubule organizing center"/>
    <property type="evidence" value="ECO:0007669"/>
    <property type="project" value="TreeGrafter"/>
</dbReference>
<feature type="region of interest" description="Disordered" evidence="8">
    <location>
        <begin position="810"/>
        <end position="830"/>
    </location>
</feature>
<dbReference type="GO" id="GO:0008017">
    <property type="term" value="F:microtubule binding"/>
    <property type="evidence" value="ECO:0007669"/>
    <property type="project" value="TreeGrafter"/>
</dbReference>
<dbReference type="GO" id="GO:0060172">
    <property type="term" value="P:astral microtubule depolymerization"/>
    <property type="evidence" value="ECO:0007669"/>
    <property type="project" value="TreeGrafter"/>
</dbReference>
<feature type="compositionally biased region" description="Low complexity" evidence="8">
    <location>
        <begin position="645"/>
        <end position="672"/>
    </location>
</feature>
<evidence type="ECO:0000256" key="1">
    <source>
        <dbReference type="ARBA" id="ARBA00004186"/>
    </source>
</evidence>
<reference evidence="10 11" key="1">
    <citation type="submission" date="2015-10" db="EMBL/GenBank/DDBJ databases">
        <title>Full genome of DAOMC 229536 Phialocephala scopiformis, a fungal endophyte of spruce producing the potent anti-insectan compound rugulosin.</title>
        <authorList>
            <consortium name="DOE Joint Genome Institute"/>
            <person name="Walker A.K."/>
            <person name="Frasz S.L."/>
            <person name="Seifert K.A."/>
            <person name="Miller J.D."/>
            <person name="Mondo S.J."/>
            <person name="Labutti K."/>
            <person name="Lipzen A."/>
            <person name="Dockter R."/>
            <person name="Kennedy M."/>
            <person name="Grigoriev I.V."/>
            <person name="Spatafora J.W."/>
        </authorList>
    </citation>
    <scope>NUCLEOTIDE SEQUENCE [LARGE SCALE GENOMIC DNA]</scope>
    <source>
        <strain evidence="10 11">CBS 120377</strain>
    </source>
</reference>
<dbReference type="GO" id="GO:0005876">
    <property type="term" value="C:spindle microtubule"/>
    <property type="evidence" value="ECO:0007669"/>
    <property type="project" value="TreeGrafter"/>
</dbReference>
<accession>A0A132BCV5</accession>
<dbReference type="GO" id="GO:0005881">
    <property type="term" value="C:cytoplasmic microtubule"/>
    <property type="evidence" value="ECO:0007669"/>
    <property type="project" value="TreeGrafter"/>
</dbReference>
<proteinExistence type="inferred from homology"/>
<feature type="compositionally biased region" description="Low complexity" evidence="8">
    <location>
        <begin position="572"/>
        <end position="590"/>
    </location>
</feature>
<dbReference type="InterPro" id="IPR034085">
    <property type="entry name" value="TOG"/>
</dbReference>
<dbReference type="RefSeq" id="XP_018064610.1">
    <property type="nucleotide sequence ID" value="XM_018211117.1"/>
</dbReference>
<evidence type="ECO:0000256" key="2">
    <source>
        <dbReference type="ARBA" id="ARBA00009549"/>
    </source>
</evidence>
<evidence type="ECO:0000256" key="3">
    <source>
        <dbReference type="ARBA" id="ARBA00011375"/>
    </source>
</evidence>
<comment type="subcellular location">
    <subcellularLocation>
        <location evidence="1">Cytoplasm</location>
        <location evidence="1">Cytoskeleton</location>
        <location evidence="1">Spindle</location>
    </subcellularLocation>
</comment>
<sequence>MAGEKINEDQVANLLAVLRTDAPADVKVGLINGCKSSIKQHFVPELCINPLFEASRISMTSQHAAIVNAGFSTLNHLLTRLSRQEPKYVVREAARTLPLVIEKLGDQKEKYRQLAAVCLTTFWKQAPMDVERIVKNAGMVGKNARMKEASMNWVVQMHQEHGMQFKPFVMTFMDLLEDADGMVRDTARNSVIALFQNAPNAAKSDLKKQLKNFNVRPAIVAAIMPHLGPGGAPEPVEQEIAEQPSRPTFSNSVSSMSSIRPTTPTIEAKVEQVEPSYVNTARELEDIFRDMHPYFEGKESEQNWLKREQSCTKLRRLNAGNAPSDFHDVFLAGIKALLDGILKAVNSLRTSLSKEGCSVVQEIARTAGPGLDPMVELLLQNLIKLCGGTKKISSQQGNATVDIIISKVSYTNRIMQHIWMACQDKNVQPRTYATGWLKTLLKKEAHHKSHIEHTGGLELIEKCVKKGLADANPGVRENMRSTYWAFSLMWPAKAEAIMATLDATQQRLLENAPDNPNSPKKAEVIAPRPGMGFSKSTSGPPKPSLRETMLAQKKAAMAATKNLPARPGSAMSTFSPMRTVSSSSTASAASDAPMRARPESTTVAHGGLSVAPMRPTKFRPAPRPELTARPATAGPYSVRRPAHGPSNSDTNTSPSTRVPKARTPSASSTSPPKKVPQRPNTSHSSHASQSSHASPVKNTINRVAPSPKASPVRPKPSMRNLPSSSPSKADEDFTLVVPTLTGFKDSQGKNLPQTTEDSDEDDIVTPLKSMKVYEDPFSSTDDQTTPRPAITAPVLEEVAVNEDAATMARNGVNGMNGTVGVDSPKTPAMSPERFKQNSRLLDSGIAKIKAKSLDVHGFRKLQATIRDNKAAFSDDKFDALLLGLFDYLESPLTSLPAEKVQDVKAQILATIKLLYKKDREAFRPHVPKGLGSLLATRSCYDARAHIVSGLELLADELVTLSNPQQTTHTITSRLAKEEMSLEGCRTLSMGLHVLKELLDVRKDFMPSDQEVVGMCKLAARCLESAESGVRMDAVQLCVSVHARVGENRFWEALGGVRDDPKSLITYYIVKRQREVAVAAS</sequence>
<feature type="compositionally biased region" description="Low complexity" evidence="8">
    <location>
        <begin position="682"/>
        <end position="694"/>
    </location>
</feature>
<keyword evidence="5" id="KW-0493">Microtubule</keyword>
<feature type="domain" description="TOG" evidence="9">
    <location>
        <begin position="280"/>
        <end position="521"/>
    </location>
</feature>
<name>A0A132BCV5_MOLSC</name>
<dbReference type="InterPro" id="IPR024395">
    <property type="entry name" value="CLASP_N_dom"/>
</dbReference>
<comment type="similarity">
    <text evidence="2">Belongs to the CLASP family.</text>
</comment>
<feature type="compositionally biased region" description="Low complexity" evidence="8">
    <location>
        <begin position="810"/>
        <end position="821"/>
    </location>
</feature>
<evidence type="ECO:0000256" key="6">
    <source>
        <dbReference type="ARBA" id="ARBA00022776"/>
    </source>
</evidence>
<dbReference type="InterPro" id="IPR011989">
    <property type="entry name" value="ARM-like"/>
</dbReference>
<dbReference type="Pfam" id="PF12348">
    <property type="entry name" value="CLASP_N"/>
    <property type="match status" value="2"/>
</dbReference>
<dbReference type="KEGG" id="psco:LY89DRAFT_626690"/>
<dbReference type="AlphaFoldDB" id="A0A132BCV5"/>
<keyword evidence="4" id="KW-0132">Cell division</keyword>
<evidence type="ECO:0000256" key="5">
    <source>
        <dbReference type="ARBA" id="ARBA00022701"/>
    </source>
</evidence>
<dbReference type="SUPFAM" id="SSF48371">
    <property type="entry name" value="ARM repeat"/>
    <property type="match status" value="1"/>
</dbReference>
<gene>
    <name evidence="10" type="ORF">LY89DRAFT_626690</name>
</gene>
<dbReference type="GO" id="GO:0090307">
    <property type="term" value="P:mitotic spindle assembly"/>
    <property type="evidence" value="ECO:0007669"/>
    <property type="project" value="TreeGrafter"/>
</dbReference>
<feature type="region of interest" description="Disordered" evidence="8">
    <location>
        <begin position="564"/>
        <end position="761"/>
    </location>
</feature>
<evidence type="ECO:0000313" key="10">
    <source>
        <dbReference type="EMBL" id="KUJ10255.1"/>
    </source>
</evidence>
<dbReference type="OrthoDB" id="46159at2759"/>
<dbReference type="GO" id="GO:1990023">
    <property type="term" value="C:mitotic spindle midzone"/>
    <property type="evidence" value="ECO:0007669"/>
    <property type="project" value="TreeGrafter"/>
</dbReference>
<evidence type="ECO:0000256" key="7">
    <source>
        <dbReference type="ARBA" id="ARBA00024889"/>
    </source>
</evidence>
<evidence type="ECO:0000256" key="8">
    <source>
        <dbReference type="SAM" id="MobiDB-lite"/>
    </source>
</evidence>
<dbReference type="InterPro" id="IPR016024">
    <property type="entry name" value="ARM-type_fold"/>
</dbReference>
<evidence type="ECO:0000259" key="9">
    <source>
        <dbReference type="SMART" id="SM01349"/>
    </source>
</evidence>
<keyword evidence="6" id="KW-0498">Mitosis</keyword>
<comment type="function">
    <text evidence="7">Microtubule binding protein that promotes the stabilization of dynamic microtubules. Required for mitotic spindle formation.</text>
</comment>
<evidence type="ECO:0000256" key="4">
    <source>
        <dbReference type="ARBA" id="ARBA00022618"/>
    </source>
</evidence>
<dbReference type="PANTHER" id="PTHR21567">
    <property type="entry name" value="CLASP"/>
    <property type="match status" value="1"/>
</dbReference>
<keyword evidence="11" id="KW-1185">Reference proteome</keyword>
<evidence type="ECO:0000313" key="11">
    <source>
        <dbReference type="Proteomes" id="UP000070700"/>
    </source>
</evidence>
<feature type="region of interest" description="Disordered" evidence="8">
    <location>
        <begin position="510"/>
        <end position="545"/>
    </location>
</feature>
<dbReference type="PANTHER" id="PTHR21567:SF9">
    <property type="entry name" value="CLIP-ASSOCIATING PROTEIN"/>
    <property type="match status" value="1"/>
</dbReference>
<dbReference type="Proteomes" id="UP000070700">
    <property type="component" value="Unassembled WGS sequence"/>
</dbReference>
<dbReference type="GeneID" id="28820843"/>